<accession>A0A9N9AAV0</accession>
<reference evidence="1" key="1">
    <citation type="submission" date="2021-06" db="EMBL/GenBank/DDBJ databases">
        <authorList>
            <person name="Kallberg Y."/>
            <person name="Tangrot J."/>
            <person name="Rosling A."/>
        </authorList>
    </citation>
    <scope>NUCLEOTIDE SEQUENCE</scope>
    <source>
        <strain evidence="1">FL130A</strain>
    </source>
</reference>
<name>A0A9N9AAV0_9GLOM</name>
<dbReference type="AlphaFoldDB" id="A0A9N9AAV0"/>
<evidence type="ECO:0000313" key="2">
    <source>
        <dbReference type="Proteomes" id="UP000789508"/>
    </source>
</evidence>
<gene>
    <name evidence="1" type="ORF">ALEPTO_LOCUS4526</name>
</gene>
<keyword evidence="2" id="KW-1185">Reference proteome</keyword>
<dbReference type="EMBL" id="CAJVPS010001050">
    <property type="protein sequence ID" value="CAG8522237.1"/>
    <property type="molecule type" value="Genomic_DNA"/>
</dbReference>
<protein>
    <submittedName>
        <fullName evidence="1">3640_t:CDS:1</fullName>
    </submittedName>
</protein>
<evidence type="ECO:0000313" key="1">
    <source>
        <dbReference type="EMBL" id="CAG8522237.1"/>
    </source>
</evidence>
<proteinExistence type="predicted"/>
<comment type="caution">
    <text evidence="1">The sequence shown here is derived from an EMBL/GenBank/DDBJ whole genome shotgun (WGS) entry which is preliminary data.</text>
</comment>
<dbReference type="Proteomes" id="UP000789508">
    <property type="component" value="Unassembled WGS sequence"/>
</dbReference>
<organism evidence="1 2">
    <name type="scientific">Ambispora leptoticha</name>
    <dbReference type="NCBI Taxonomy" id="144679"/>
    <lineage>
        <taxon>Eukaryota</taxon>
        <taxon>Fungi</taxon>
        <taxon>Fungi incertae sedis</taxon>
        <taxon>Mucoromycota</taxon>
        <taxon>Glomeromycotina</taxon>
        <taxon>Glomeromycetes</taxon>
        <taxon>Archaeosporales</taxon>
        <taxon>Ambisporaceae</taxon>
        <taxon>Ambispora</taxon>
    </lineage>
</organism>
<sequence>MLSISFVPDGYLIILYPAAIKNVSNHDPRDHTSESRITGEESQLTLIQKTWVFWWGKSDDLGFIQRWWNKDGKIMTIV</sequence>